<dbReference type="GO" id="GO:0016020">
    <property type="term" value="C:membrane"/>
    <property type="evidence" value="ECO:0007669"/>
    <property type="project" value="UniProtKB-SubCell"/>
</dbReference>
<dbReference type="GO" id="GO:0046872">
    <property type="term" value="F:metal ion binding"/>
    <property type="evidence" value="ECO:0007669"/>
    <property type="project" value="UniProtKB-KW"/>
</dbReference>
<reference evidence="13" key="1">
    <citation type="submission" date="2018-06" db="EMBL/GenBank/DDBJ databases">
        <authorList>
            <person name="Zhirakovskaya E."/>
        </authorList>
    </citation>
    <scope>NUCLEOTIDE SEQUENCE</scope>
</reference>
<evidence type="ECO:0000313" key="13">
    <source>
        <dbReference type="EMBL" id="VAW56822.1"/>
    </source>
</evidence>
<feature type="transmembrane region" description="Helical" evidence="12">
    <location>
        <begin position="250"/>
        <end position="273"/>
    </location>
</feature>
<feature type="transmembrane region" description="Helical" evidence="12">
    <location>
        <begin position="315"/>
        <end position="332"/>
    </location>
</feature>
<gene>
    <name evidence="13" type="ORF">MNBD_GAMMA07-1266</name>
</gene>
<keyword evidence="5 12" id="KW-1133">Transmembrane helix</keyword>
<dbReference type="GO" id="GO:0016491">
    <property type="term" value="F:oxidoreductase activity"/>
    <property type="evidence" value="ECO:0007669"/>
    <property type="project" value="UniProtKB-KW"/>
</dbReference>
<dbReference type="PANTHER" id="PTHR35457:SF1">
    <property type="entry name" value="HEME A SYNTHASE"/>
    <property type="match status" value="1"/>
</dbReference>
<evidence type="ECO:0000256" key="2">
    <source>
        <dbReference type="ARBA" id="ARBA00022475"/>
    </source>
</evidence>
<dbReference type="AlphaFoldDB" id="A0A3B0WZX2"/>
<evidence type="ECO:0000256" key="11">
    <source>
        <dbReference type="ARBA" id="ARBA00023444"/>
    </source>
</evidence>
<organism evidence="13">
    <name type="scientific">hydrothermal vent metagenome</name>
    <dbReference type="NCBI Taxonomy" id="652676"/>
    <lineage>
        <taxon>unclassified sequences</taxon>
        <taxon>metagenomes</taxon>
        <taxon>ecological metagenomes</taxon>
    </lineage>
</organism>
<sequence length="345" mass="38001">MNNKWFLRIGITACFLAFFVIVLGAYVRLSDAGLGCPDWPGCYGQITAPDDAQEISNALNIFPEHTIEPAKAWKEMVHRYFASLLGLLILAMAFLAWRHRHTANQQLKLPLILVGLVIFQGMLGMWTVTQLVRPTIVTLHLLTGLLTLSLLFWVTLKHIKPWTKKIKSADISSAVKPLAKIALLVLVLQIFLGGWTSTNYVALYCPDFPTCQGSWLPNTNFSEAFVFFKDPTVNYEGGSLSLDAGVTVHYLHRIGALITTILLGTLALLMLFKCSSPVLKTLSKVLLFMLSLQVSLGIANVVLVLPIPIAVSHNAIAAVLLLTLILINYTLSKNTQMTQLSRGSS</sequence>
<evidence type="ECO:0000256" key="9">
    <source>
        <dbReference type="ARBA" id="ARBA00023136"/>
    </source>
</evidence>
<evidence type="ECO:0000256" key="8">
    <source>
        <dbReference type="ARBA" id="ARBA00023133"/>
    </source>
</evidence>
<evidence type="ECO:0000256" key="12">
    <source>
        <dbReference type="SAM" id="Phobius"/>
    </source>
</evidence>
<evidence type="ECO:0000256" key="3">
    <source>
        <dbReference type="ARBA" id="ARBA00022692"/>
    </source>
</evidence>
<dbReference type="GO" id="GO:0006784">
    <property type="term" value="P:heme A biosynthetic process"/>
    <property type="evidence" value="ECO:0007669"/>
    <property type="project" value="InterPro"/>
</dbReference>
<evidence type="ECO:0000256" key="1">
    <source>
        <dbReference type="ARBA" id="ARBA00004141"/>
    </source>
</evidence>
<keyword evidence="10" id="KW-1015">Disulfide bond</keyword>
<keyword evidence="8" id="KW-0350">Heme biosynthesis</keyword>
<keyword evidence="6" id="KW-0560">Oxidoreductase</keyword>
<keyword evidence="7" id="KW-0408">Iron</keyword>
<dbReference type="PANTHER" id="PTHR35457">
    <property type="entry name" value="HEME A SYNTHASE"/>
    <property type="match status" value="1"/>
</dbReference>
<feature type="transmembrane region" description="Helical" evidence="12">
    <location>
        <begin position="177"/>
        <end position="196"/>
    </location>
</feature>
<feature type="transmembrane region" description="Helical" evidence="12">
    <location>
        <begin position="285"/>
        <end position="309"/>
    </location>
</feature>
<name>A0A3B0WZX2_9ZZZZ</name>
<evidence type="ECO:0000256" key="7">
    <source>
        <dbReference type="ARBA" id="ARBA00023004"/>
    </source>
</evidence>
<feature type="transmembrane region" description="Helical" evidence="12">
    <location>
        <begin position="135"/>
        <end position="156"/>
    </location>
</feature>
<evidence type="ECO:0000256" key="10">
    <source>
        <dbReference type="ARBA" id="ARBA00023157"/>
    </source>
</evidence>
<keyword evidence="4" id="KW-0479">Metal-binding</keyword>
<evidence type="ECO:0000256" key="6">
    <source>
        <dbReference type="ARBA" id="ARBA00023002"/>
    </source>
</evidence>
<dbReference type="InterPro" id="IPR003780">
    <property type="entry name" value="COX15/CtaA_fam"/>
</dbReference>
<comment type="subcellular location">
    <subcellularLocation>
        <location evidence="1">Membrane</location>
        <topology evidence="1">Multi-pass membrane protein</topology>
    </subcellularLocation>
</comment>
<dbReference type="InterPro" id="IPR050450">
    <property type="entry name" value="COX15/CtaA_HemeA_synthase"/>
</dbReference>
<comment type="pathway">
    <text evidence="11">Porphyrin-containing compound metabolism.</text>
</comment>
<evidence type="ECO:0000256" key="5">
    <source>
        <dbReference type="ARBA" id="ARBA00022989"/>
    </source>
</evidence>
<keyword evidence="9 12" id="KW-0472">Membrane</keyword>
<accession>A0A3B0WZX2</accession>
<proteinExistence type="predicted"/>
<keyword evidence="2" id="KW-1003">Cell membrane</keyword>
<protein>
    <submittedName>
        <fullName evidence="13">Heme A synthase, cytochrome oxidase biogenesis protein Cox15-CtaA</fullName>
    </submittedName>
</protein>
<feature type="transmembrane region" description="Helical" evidence="12">
    <location>
        <begin position="80"/>
        <end position="97"/>
    </location>
</feature>
<feature type="transmembrane region" description="Helical" evidence="12">
    <location>
        <begin position="5"/>
        <end position="27"/>
    </location>
</feature>
<evidence type="ECO:0000256" key="4">
    <source>
        <dbReference type="ARBA" id="ARBA00022723"/>
    </source>
</evidence>
<dbReference type="Pfam" id="PF02628">
    <property type="entry name" value="COX15-CtaA"/>
    <property type="match status" value="1"/>
</dbReference>
<keyword evidence="3 12" id="KW-0812">Transmembrane</keyword>
<feature type="transmembrane region" description="Helical" evidence="12">
    <location>
        <begin position="109"/>
        <end position="129"/>
    </location>
</feature>
<dbReference type="EMBL" id="UOFF01000285">
    <property type="protein sequence ID" value="VAW56822.1"/>
    <property type="molecule type" value="Genomic_DNA"/>
</dbReference>